<dbReference type="PANTHER" id="PTHR18968:SF13">
    <property type="entry name" value="ACETOLACTATE SYNTHASE CATALYTIC SUBUNIT, MITOCHONDRIAL"/>
    <property type="match status" value="1"/>
</dbReference>
<evidence type="ECO:0000259" key="5">
    <source>
        <dbReference type="Pfam" id="PF00205"/>
    </source>
</evidence>
<dbReference type="GO" id="GO:0009097">
    <property type="term" value="P:isoleucine biosynthetic process"/>
    <property type="evidence" value="ECO:0007669"/>
    <property type="project" value="TreeGrafter"/>
</dbReference>
<dbReference type="GO" id="GO:0005948">
    <property type="term" value="C:acetolactate synthase complex"/>
    <property type="evidence" value="ECO:0007669"/>
    <property type="project" value="TreeGrafter"/>
</dbReference>
<dbReference type="GO" id="GO:0000287">
    <property type="term" value="F:magnesium ion binding"/>
    <property type="evidence" value="ECO:0007669"/>
    <property type="project" value="InterPro"/>
</dbReference>
<dbReference type="Pfam" id="PF02775">
    <property type="entry name" value="TPP_enzyme_C"/>
    <property type="match status" value="1"/>
</dbReference>
<dbReference type="AlphaFoldDB" id="Q2I6K8"/>
<proteinExistence type="inferred from homology"/>
<dbReference type="GO" id="GO:0009099">
    <property type="term" value="P:L-valine biosynthetic process"/>
    <property type="evidence" value="ECO:0007669"/>
    <property type="project" value="TreeGrafter"/>
</dbReference>
<name>Q2I6K8_9DELT</name>
<feature type="domain" description="Thiamine pyrophosphate enzyme N-terminal TPP-binding" evidence="7">
    <location>
        <begin position="114"/>
        <end position="225"/>
    </location>
</feature>
<dbReference type="InterPro" id="IPR029061">
    <property type="entry name" value="THDP-binding"/>
</dbReference>
<dbReference type="InterPro" id="IPR011766">
    <property type="entry name" value="TPP_enzyme_TPP-bd"/>
</dbReference>
<dbReference type="CDD" id="cd00568">
    <property type="entry name" value="TPP_enzymes"/>
    <property type="match status" value="1"/>
</dbReference>
<sequence length="680" mass="73548">MARPSYSRPSSTPAWRMCRNSGWHTRQETSSRKKLVLASSVPISPNGHAESIKEIGRNRQNLKHIVITSIFRGGQNWRGVSHPLNSVDEPRDRLVAVVGRKGAAAMTGPTRGQTMVDVFLGYLRREGARVVFGVPGGLLHPFFQAVERDEELQLVITKHEEGAAFMADGFARTARGLAVCAGTAGPGSTNLLTGVSVAYADGVPLLVVTGQAPSHALGKGAAQETAAEDIDIVSMFKPITKYSAMVISPETMPHHLRRALRRALSGRPGPVHLNIPVDFWNVPITDHQFAPGRYRPTTSAFDRKAVKKASKALMEARRPAILIGSGVAIAGAERIYQDLSELLAARVATTPRAKGVFPEDHPHSLGVLGFAGHQAARSVMLGDTVDVLLTVGASLNETATFNWNRALQPSECLIQIDIDADRVGRNYPVDIALVGDAKTVGVELMFALWRHLEQGAAPQSRWRHEPVGTQESTRYLNAELRVSDAVPLTPQRWRADLQQVLPADAIVFSDIGGHMLFNIQHLCIGREQRFMLNLGFGSMGHGTSAAVGAALAAPERPVVSIIGDACFTMNGMELLTAREYGVPVVWIVENNQMHGITWHGSRLVEKGAGMESVVYKRPVDIAAIAKAMGLAAWVVTKPGEIMEIFPEALTRGPSLIEVLVDPEIAPPIGDRANTIAGFKR</sequence>
<dbReference type="GO" id="GO:0030976">
    <property type="term" value="F:thiamine pyrophosphate binding"/>
    <property type="evidence" value="ECO:0007669"/>
    <property type="project" value="InterPro"/>
</dbReference>
<feature type="domain" description="Thiamine pyrophosphate enzyme TPP-binding" evidence="6">
    <location>
        <begin position="510"/>
        <end position="658"/>
    </location>
</feature>
<dbReference type="EMBL" id="DQ267496">
    <property type="protein sequence ID" value="ABB84846.1"/>
    <property type="molecule type" value="Genomic_DNA"/>
</dbReference>
<dbReference type="Pfam" id="PF00205">
    <property type="entry name" value="TPP_enzyme_M"/>
    <property type="match status" value="1"/>
</dbReference>
<dbReference type="SUPFAM" id="SSF52518">
    <property type="entry name" value="Thiamin diphosphate-binding fold (THDP-binding)"/>
    <property type="match status" value="2"/>
</dbReference>
<dbReference type="Pfam" id="PF02776">
    <property type="entry name" value="TPP_enzyme_N"/>
    <property type="match status" value="1"/>
</dbReference>
<keyword evidence="3 4" id="KW-0786">Thiamine pyrophosphate</keyword>
<evidence type="ECO:0000259" key="7">
    <source>
        <dbReference type="Pfam" id="PF02776"/>
    </source>
</evidence>
<evidence type="ECO:0000256" key="4">
    <source>
        <dbReference type="RuleBase" id="RU362132"/>
    </source>
</evidence>
<feature type="domain" description="Thiamine pyrophosphate enzyme central" evidence="5">
    <location>
        <begin position="306"/>
        <end position="440"/>
    </location>
</feature>
<dbReference type="InterPro" id="IPR012000">
    <property type="entry name" value="Thiamin_PyroP_enz_cen_dom"/>
</dbReference>
<organism evidence="8">
    <name type="scientific">uncultured delta proteobacterium DeepAnt-32C6</name>
    <dbReference type="NCBI Taxonomy" id="357895"/>
    <lineage>
        <taxon>Bacteria</taxon>
        <taxon>Deltaproteobacteria</taxon>
        <taxon>environmental samples</taxon>
    </lineage>
</organism>
<dbReference type="Gene3D" id="3.40.50.1220">
    <property type="entry name" value="TPP-binding domain"/>
    <property type="match status" value="1"/>
</dbReference>
<reference evidence="8" key="1">
    <citation type="journal article" date="2006" name="Microbiology">
        <title>Metagenomic analysis of mesopelagic Antarctic plankton reveals a novel deltaproteobacterial group.</title>
        <authorList>
            <person name="Moreira D."/>
            <person name="Rodriguez-Valera F."/>
            <person name="Lopez-Garcia P."/>
        </authorList>
    </citation>
    <scope>NUCLEOTIDE SEQUENCE</scope>
</reference>
<evidence type="ECO:0000313" key="8">
    <source>
        <dbReference type="EMBL" id="ABB84846.1"/>
    </source>
</evidence>
<dbReference type="InterPro" id="IPR012001">
    <property type="entry name" value="Thiamin_PyroP_enz_TPP-bd_dom"/>
</dbReference>
<comment type="similarity">
    <text evidence="2 4">Belongs to the TPP enzyme family.</text>
</comment>
<dbReference type="SUPFAM" id="SSF52467">
    <property type="entry name" value="DHS-like NAD/FAD-binding domain"/>
    <property type="match status" value="1"/>
</dbReference>
<dbReference type="PROSITE" id="PS00187">
    <property type="entry name" value="TPP_ENZYMES"/>
    <property type="match status" value="1"/>
</dbReference>
<dbReference type="FunFam" id="3.40.50.970:FF:000007">
    <property type="entry name" value="Acetolactate synthase"/>
    <property type="match status" value="1"/>
</dbReference>
<accession>Q2I6K8</accession>
<evidence type="ECO:0000256" key="2">
    <source>
        <dbReference type="ARBA" id="ARBA00007812"/>
    </source>
</evidence>
<evidence type="ECO:0000256" key="1">
    <source>
        <dbReference type="ARBA" id="ARBA00001964"/>
    </source>
</evidence>
<protein>
    <submittedName>
        <fullName evidence="8">IlvB acetolactate synthase</fullName>
    </submittedName>
</protein>
<dbReference type="CDD" id="cd07035">
    <property type="entry name" value="TPP_PYR_POX_like"/>
    <property type="match status" value="1"/>
</dbReference>
<dbReference type="InterPro" id="IPR000399">
    <property type="entry name" value="TPP-bd_CS"/>
</dbReference>
<comment type="cofactor">
    <cofactor evidence="1">
        <name>thiamine diphosphate</name>
        <dbReference type="ChEBI" id="CHEBI:58937"/>
    </cofactor>
</comment>
<dbReference type="Gene3D" id="3.40.50.970">
    <property type="match status" value="2"/>
</dbReference>
<evidence type="ECO:0000256" key="3">
    <source>
        <dbReference type="ARBA" id="ARBA00023052"/>
    </source>
</evidence>
<dbReference type="InterPro" id="IPR029035">
    <property type="entry name" value="DHS-like_NAD/FAD-binding_dom"/>
</dbReference>
<dbReference type="GO" id="GO:0050660">
    <property type="term" value="F:flavin adenine dinucleotide binding"/>
    <property type="evidence" value="ECO:0007669"/>
    <property type="project" value="TreeGrafter"/>
</dbReference>
<dbReference type="InterPro" id="IPR045229">
    <property type="entry name" value="TPP_enz"/>
</dbReference>
<dbReference type="GO" id="GO:0003984">
    <property type="term" value="F:acetolactate synthase activity"/>
    <property type="evidence" value="ECO:0007669"/>
    <property type="project" value="TreeGrafter"/>
</dbReference>
<dbReference type="PANTHER" id="PTHR18968">
    <property type="entry name" value="THIAMINE PYROPHOSPHATE ENZYMES"/>
    <property type="match status" value="1"/>
</dbReference>
<evidence type="ECO:0000259" key="6">
    <source>
        <dbReference type="Pfam" id="PF02775"/>
    </source>
</evidence>